<keyword evidence="3" id="KW-1185">Reference proteome</keyword>
<dbReference type="Pfam" id="PF05032">
    <property type="entry name" value="Spo12"/>
    <property type="match status" value="1"/>
</dbReference>
<reference evidence="4" key="1">
    <citation type="submission" date="2016-06" db="UniProtKB">
        <authorList>
            <consortium name="WormBaseParasite"/>
        </authorList>
    </citation>
    <scope>IDENTIFICATION</scope>
</reference>
<feature type="region of interest" description="Disordered" evidence="1">
    <location>
        <begin position="315"/>
        <end position="348"/>
    </location>
</feature>
<name>A0A182EB27_ONCOC</name>
<feature type="compositionally biased region" description="Basic and acidic residues" evidence="1">
    <location>
        <begin position="131"/>
        <end position="159"/>
    </location>
</feature>
<evidence type="ECO:0000313" key="2">
    <source>
        <dbReference type="EMBL" id="VDK76654.1"/>
    </source>
</evidence>
<feature type="compositionally biased region" description="Basic and acidic residues" evidence="1">
    <location>
        <begin position="97"/>
        <end position="120"/>
    </location>
</feature>
<evidence type="ECO:0000256" key="1">
    <source>
        <dbReference type="SAM" id="MobiDB-lite"/>
    </source>
</evidence>
<protein>
    <submittedName>
        <fullName evidence="4">Similar to</fullName>
    </submittedName>
</protein>
<gene>
    <name evidence="2" type="ORF">NOO_LOCUS5257</name>
</gene>
<feature type="compositionally biased region" description="Polar residues" evidence="1">
    <location>
        <begin position="221"/>
        <end position="247"/>
    </location>
</feature>
<feature type="compositionally biased region" description="Polar residues" evidence="1">
    <location>
        <begin position="71"/>
        <end position="82"/>
    </location>
</feature>
<sequence length="348" mass="37816">MGSPNQVSPDNSTTSGKSRNHSSRSSYPDTFRAESPDFALSWVEWLLRGDAAESISLMVVECGLTMSTPIDVQNEATGTENVAASEHDTSPPPNKVTRGDWEASMTDHPHLNAEHSQESERSDEDFSVDLFPERSDVDAVKSSETDSDRSDSPAAESDRITPMPNFDWNDSGESEQTTQCDSNRGDQLYDVENVVESDSSHHSIGHTEHDESSEQGYASGYPTSPLSTTELTGSISPTTPSFSQADRVTSLRKRMAIHSPSDNILSPCTLKLNRPKNFFRMRQRAKALSLLSANKLNEGNDNVGAEMECTATGEADIPADDGMDKASGEDIAYAASQEDSDHDNSKAV</sequence>
<dbReference type="InterPro" id="IPR007727">
    <property type="entry name" value="Spo12"/>
</dbReference>
<proteinExistence type="predicted"/>
<dbReference type="Proteomes" id="UP000271087">
    <property type="component" value="Unassembled WGS sequence"/>
</dbReference>
<reference evidence="2 3" key="2">
    <citation type="submission" date="2018-08" db="EMBL/GenBank/DDBJ databases">
        <authorList>
            <person name="Laetsch R D."/>
            <person name="Stevens L."/>
            <person name="Kumar S."/>
            <person name="Blaxter L. M."/>
        </authorList>
    </citation>
    <scope>NUCLEOTIDE SEQUENCE [LARGE SCALE GENOMIC DNA]</scope>
</reference>
<accession>A0A182EB27</accession>
<feature type="region of interest" description="Disordered" evidence="1">
    <location>
        <begin position="1"/>
        <end position="31"/>
    </location>
</feature>
<dbReference type="EMBL" id="UYRW01001356">
    <property type="protein sequence ID" value="VDK76654.1"/>
    <property type="molecule type" value="Genomic_DNA"/>
</dbReference>
<feature type="compositionally biased region" description="Basic and acidic residues" evidence="1">
    <location>
        <begin position="198"/>
        <end position="212"/>
    </location>
</feature>
<dbReference type="WBParaSite" id="nOo.2.0.1.t05257-RA">
    <property type="protein sequence ID" value="nOo.2.0.1.t05257-RA"/>
    <property type="gene ID" value="nOo.2.0.1.g05257"/>
</dbReference>
<feature type="region of interest" description="Disordered" evidence="1">
    <location>
        <begin position="71"/>
        <end position="247"/>
    </location>
</feature>
<dbReference type="AlphaFoldDB" id="A0A182EB27"/>
<feature type="compositionally biased region" description="Polar residues" evidence="1">
    <location>
        <begin position="1"/>
        <end position="14"/>
    </location>
</feature>
<evidence type="ECO:0000313" key="3">
    <source>
        <dbReference type="Proteomes" id="UP000271087"/>
    </source>
</evidence>
<evidence type="ECO:0000313" key="4">
    <source>
        <dbReference type="WBParaSite" id="nOo.2.0.1.t05257-RA"/>
    </source>
</evidence>
<organism evidence="4">
    <name type="scientific">Onchocerca ochengi</name>
    <name type="common">Filarial nematode worm</name>
    <dbReference type="NCBI Taxonomy" id="42157"/>
    <lineage>
        <taxon>Eukaryota</taxon>
        <taxon>Metazoa</taxon>
        <taxon>Ecdysozoa</taxon>
        <taxon>Nematoda</taxon>
        <taxon>Chromadorea</taxon>
        <taxon>Rhabditida</taxon>
        <taxon>Spirurina</taxon>
        <taxon>Spiruromorpha</taxon>
        <taxon>Filarioidea</taxon>
        <taxon>Onchocercidae</taxon>
        <taxon>Onchocerca</taxon>
    </lineage>
</organism>
<dbReference type="OrthoDB" id="5578329at2759"/>